<gene>
    <name evidence="7" type="ORF">JKL49_08060</name>
</gene>
<dbReference type="Proteomes" id="UP000622580">
    <property type="component" value="Unassembled WGS sequence"/>
</dbReference>
<evidence type="ECO:0000256" key="4">
    <source>
        <dbReference type="ARBA" id="ARBA00023288"/>
    </source>
</evidence>
<keyword evidence="5" id="KW-0732">Signal</keyword>
<evidence type="ECO:0000313" key="8">
    <source>
        <dbReference type="Proteomes" id="UP000622580"/>
    </source>
</evidence>
<reference evidence="7" key="1">
    <citation type="submission" date="2021-04" db="EMBL/GenBank/DDBJ databases">
        <title>Draft genome assembly of strain Phenylobacterium sp. 20VBR1 using MiniION and Illumina platforms.</title>
        <authorList>
            <person name="Thomas F.A."/>
            <person name="Krishnan K.P."/>
            <person name="Sinha R.K."/>
        </authorList>
    </citation>
    <scope>NUCLEOTIDE SEQUENCE</scope>
    <source>
        <strain evidence="7">20VBR1</strain>
    </source>
</reference>
<sequence length="360" mass="38085">MSNQGAHPMRKTLLAAGIAAAALLPTFALAQQTCEQSNNNRIAGTVIGAGLGAILGSQVAGHGAKTEGSVIGAIGGGVLGNQIAKSRSNCTSANAYGYYDANGAWHANSVDRASAAGYYDRDGRWVDGAPSGYYDSQNRWIAANTNASASGYYDGNGHYVPASASGYYDANGQWVGASSSGYYNSNGRWVAGPATGRYDANGRWIEGQPAGHRAANGMWVADAQTGYYNSNGRWVAGPATGYYDAQGRWVATAPSAGSYGQNASYQQGSGWAGAPMDIRGRQAWLQQRIQRGLNDGSLSRAEADNAMRQLNMISRQERGMRHYRNGRLGARDTATIQARLDHVAADIRSDRRDGDSIPHN</sequence>
<evidence type="ECO:0000313" key="7">
    <source>
        <dbReference type="EMBL" id="MBR7619338.1"/>
    </source>
</evidence>
<accession>A0A941HW22</accession>
<evidence type="ECO:0000256" key="1">
    <source>
        <dbReference type="ARBA" id="ARBA00004459"/>
    </source>
</evidence>
<evidence type="ECO:0000256" key="3">
    <source>
        <dbReference type="ARBA" id="ARBA00015281"/>
    </source>
</evidence>
<comment type="similarity">
    <text evidence="2">Belongs to the rickettsiale 17 kDa surface antigen family.</text>
</comment>
<feature type="signal peptide" evidence="5">
    <location>
        <begin position="1"/>
        <end position="30"/>
    </location>
</feature>
<dbReference type="SUPFAM" id="SSF69360">
    <property type="entry name" value="Cell wall binding repeat"/>
    <property type="match status" value="1"/>
</dbReference>
<dbReference type="Gene3D" id="3.30.70.3600">
    <property type="match status" value="3"/>
</dbReference>
<evidence type="ECO:0000256" key="2">
    <source>
        <dbReference type="ARBA" id="ARBA00008681"/>
    </source>
</evidence>
<dbReference type="Pfam" id="PF05433">
    <property type="entry name" value="Rick_17kDa_Anti"/>
    <property type="match status" value="1"/>
</dbReference>
<dbReference type="InterPro" id="IPR038145">
    <property type="entry name" value="EAGR_sf"/>
</dbReference>
<comment type="caution">
    <text evidence="7">The sequence shown here is derived from an EMBL/GenBank/DDBJ whole genome shotgun (WGS) entry which is preliminary data.</text>
</comment>
<evidence type="ECO:0000256" key="5">
    <source>
        <dbReference type="SAM" id="SignalP"/>
    </source>
</evidence>
<dbReference type="GO" id="GO:0009279">
    <property type="term" value="C:cell outer membrane"/>
    <property type="evidence" value="ECO:0007669"/>
    <property type="project" value="UniProtKB-SubCell"/>
</dbReference>
<feature type="domain" description="Glycine zipper 2TM" evidence="6">
    <location>
        <begin position="43"/>
        <end position="83"/>
    </location>
</feature>
<protein>
    <recommendedName>
        <fullName evidence="3">17 kDa surface antigen</fullName>
    </recommendedName>
</protein>
<keyword evidence="8" id="KW-1185">Reference proteome</keyword>
<name>A0A941HW22_9CAUL</name>
<dbReference type="AlphaFoldDB" id="A0A941HW22"/>
<comment type="subcellular location">
    <subcellularLocation>
        <location evidence="1">Cell outer membrane</location>
        <topology evidence="1">Lipid-anchor</topology>
    </subcellularLocation>
</comment>
<proteinExistence type="inferred from homology"/>
<keyword evidence="4" id="KW-0449">Lipoprotein</keyword>
<dbReference type="EMBL" id="JAGSGD010000001">
    <property type="protein sequence ID" value="MBR7619338.1"/>
    <property type="molecule type" value="Genomic_DNA"/>
</dbReference>
<organism evidence="7 8">
    <name type="scientific">Phenylobacterium glaciei</name>
    <dbReference type="NCBI Taxonomy" id="2803784"/>
    <lineage>
        <taxon>Bacteria</taxon>
        <taxon>Pseudomonadati</taxon>
        <taxon>Pseudomonadota</taxon>
        <taxon>Alphaproteobacteria</taxon>
        <taxon>Caulobacterales</taxon>
        <taxon>Caulobacteraceae</taxon>
        <taxon>Phenylobacterium</taxon>
    </lineage>
</organism>
<dbReference type="InterPro" id="IPR008816">
    <property type="entry name" value="Gly_zipper_2TM_dom"/>
</dbReference>
<feature type="chain" id="PRO_5037098598" description="17 kDa surface antigen" evidence="5">
    <location>
        <begin position="31"/>
        <end position="360"/>
    </location>
</feature>
<evidence type="ECO:0000259" key="6">
    <source>
        <dbReference type="Pfam" id="PF05433"/>
    </source>
</evidence>